<dbReference type="NCBIfam" id="TIGR04409">
    <property type="entry name" value="LptC_YrbK"/>
    <property type="match status" value="1"/>
</dbReference>
<evidence type="ECO:0000256" key="4">
    <source>
        <dbReference type="ARBA" id="ARBA00022989"/>
    </source>
</evidence>
<proteinExistence type="inferred from homology"/>
<dbReference type="InterPro" id="IPR010664">
    <property type="entry name" value="LipoPS_assembly_LptC-rel"/>
</dbReference>
<comment type="similarity">
    <text evidence="6">Belongs to the LptC family.</text>
</comment>
<evidence type="ECO:0000256" key="6">
    <source>
        <dbReference type="HAMAP-Rule" id="MF_01915"/>
    </source>
</evidence>
<evidence type="ECO:0000256" key="2">
    <source>
        <dbReference type="ARBA" id="ARBA00022519"/>
    </source>
</evidence>
<evidence type="ECO:0000256" key="1">
    <source>
        <dbReference type="ARBA" id="ARBA00022475"/>
    </source>
</evidence>
<organism evidence="7 8">
    <name type="scientific">Luteimonas soli</name>
    <dbReference type="NCBI Taxonomy" id="1648966"/>
    <lineage>
        <taxon>Bacteria</taxon>
        <taxon>Pseudomonadati</taxon>
        <taxon>Pseudomonadota</taxon>
        <taxon>Gammaproteobacteria</taxon>
        <taxon>Lysobacterales</taxon>
        <taxon>Lysobacteraceae</taxon>
        <taxon>Luteimonas</taxon>
    </lineage>
</organism>
<gene>
    <name evidence="6 7" type="primary">lptC</name>
    <name evidence="7" type="ORF">ACFONC_12390</name>
</gene>
<comment type="subcellular location">
    <subcellularLocation>
        <location evidence="6">Cell inner membrane</location>
        <topology evidence="6">Single-pass membrane protein</topology>
    </subcellularLocation>
</comment>
<keyword evidence="5 6" id="KW-0472">Membrane</keyword>
<keyword evidence="1 6" id="KW-1003">Cell membrane</keyword>
<dbReference type="PANTHER" id="PTHR37481:SF1">
    <property type="entry name" value="LIPOPOLYSACCHARIDE EXPORT SYSTEM PROTEIN LPTC"/>
    <property type="match status" value="1"/>
</dbReference>
<comment type="subunit">
    <text evidence="6">Component of the lipopolysaccharide transport and assembly complex. Interacts with LptA and the LptBFG transporter complex.</text>
</comment>
<name>A0ABV7XLB2_9GAMM</name>
<keyword evidence="8" id="KW-1185">Reference proteome</keyword>
<accession>A0ABV7XLB2</accession>
<protein>
    <recommendedName>
        <fullName evidence="6">Lipopolysaccharide export system protein LptC</fullName>
    </recommendedName>
</protein>
<keyword evidence="4 6" id="KW-1133">Transmembrane helix</keyword>
<comment type="caution">
    <text evidence="7">The sequence shown here is derived from an EMBL/GenBank/DDBJ whole genome shotgun (WGS) entry which is preliminary data.</text>
</comment>
<reference evidence="8" key="1">
    <citation type="journal article" date="2019" name="Int. J. Syst. Evol. Microbiol.">
        <title>The Global Catalogue of Microorganisms (GCM) 10K type strain sequencing project: providing services to taxonomists for standard genome sequencing and annotation.</title>
        <authorList>
            <consortium name="The Broad Institute Genomics Platform"/>
            <consortium name="The Broad Institute Genome Sequencing Center for Infectious Disease"/>
            <person name="Wu L."/>
            <person name="Ma J."/>
        </authorList>
    </citation>
    <scope>NUCLEOTIDE SEQUENCE [LARGE SCALE GENOMIC DNA]</scope>
    <source>
        <strain evidence="8">KCTC 42441</strain>
    </source>
</reference>
<dbReference type="HAMAP" id="MF_01915">
    <property type="entry name" value="LPS_assembly_LptC"/>
    <property type="match status" value="1"/>
</dbReference>
<comment type="function">
    <text evidence="6">Involved in the assembly of lipopolysaccharide (LPS). Required for the translocation of LPS from the inner membrane to the outer membrane. Facilitates the transfer of LPS from the inner membrane to the periplasmic protein LptA. Could be a docking site for LptA.</text>
</comment>
<keyword evidence="3 6" id="KW-0812">Transmembrane</keyword>
<dbReference type="Pfam" id="PF06835">
    <property type="entry name" value="LptC"/>
    <property type="match status" value="1"/>
</dbReference>
<dbReference type="InterPro" id="IPR052363">
    <property type="entry name" value="LPS_export_LptC"/>
</dbReference>
<sequence>MSWRGVLTLVLLAAAIVTGWSAWRQRAEPPATTTATARPDYVLHDFELVALDKQGKEAFTMRAPELTRSPDDKTLSIATPLFLIPDAEGERWELRSKTGWVAADNSEVRLRGDVEATSPPSDPRPTVMKTEQLNVFPDKDEARSPVLVTVTSPASTMQGTGMRADLATNRIELLSKVNMSYEPTRR</sequence>
<dbReference type="PANTHER" id="PTHR37481">
    <property type="entry name" value="LIPOPOLYSACCHARIDE EXPORT SYSTEM PROTEIN LPTC"/>
    <property type="match status" value="1"/>
</dbReference>
<dbReference type="InterPro" id="IPR026265">
    <property type="entry name" value="LptC"/>
</dbReference>
<evidence type="ECO:0000256" key="3">
    <source>
        <dbReference type="ARBA" id="ARBA00022692"/>
    </source>
</evidence>
<evidence type="ECO:0000313" key="7">
    <source>
        <dbReference type="EMBL" id="MFC3716952.1"/>
    </source>
</evidence>
<dbReference type="Gene3D" id="2.60.450.10">
    <property type="entry name" value="Lipopolysaccharide (LPS) transport protein A like domain"/>
    <property type="match status" value="1"/>
</dbReference>
<dbReference type="EMBL" id="JBHRYA010000007">
    <property type="protein sequence ID" value="MFC3716952.1"/>
    <property type="molecule type" value="Genomic_DNA"/>
</dbReference>
<keyword evidence="2 6" id="KW-0997">Cell inner membrane</keyword>
<evidence type="ECO:0000313" key="8">
    <source>
        <dbReference type="Proteomes" id="UP001595705"/>
    </source>
</evidence>
<evidence type="ECO:0000256" key="5">
    <source>
        <dbReference type="ARBA" id="ARBA00023136"/>
    </source>
</evidence>
<dbReference type="RefSeq" id="WP_386744475.1">
    <property type="nucleotide sequence ID" value="NZ_JBHRYA010000007.1"/>
</dbReference>
<dbReference type="Proteomes" id="UP001595705">
    <property type="component" value="Unassembled WGS sequence"/>
</dbReference>